<sequence length="43" mass="5316">MEEKLTDKEFTEDIYVVLKPEVEYDNREAWELVKQEISRENIR</sequence>
<accession>A0A5J4SYD2</accession>
<gene>
    <name evidence="1" type="ORF">EZS27_001765</name>
</gene>
<evidence type="ECO:0000313" key="1">
    <source>
        <dbReference type="EMBL" id="KAA6350918.1"/>
    </source>
</evidence>
<comment type="caution">
    <text evidence="1">The sequence shown here is derived from an EMBL/GenBank/DDBJ whole genome shotgun (WGS) entry which is preliminary data.</text>
</comment>
<dbReference type="EMBL" id="SNRY01000021">
    <property type="protein sequence ID" value="KAA6350918.1"/>
    <property type="molecule type" value="Genomic_DNA"/>
</dbReference>
<reference evidence="1" key="1">
    <citation type="submission" date="2019-03" db="EMBL/GenBank/DDBJ databases">
        <title>Single cell metagenomics reveals metabolic interactions within the superorganism composed of flagellate Streblomastix strix and complex community of Bacteroidetes bacteria on its surface.</title>
        <authorList>
            <person name="Treitli S.C."/>
            <person name="Kolisko M."/>
            <person name="Husnik F."/>
            <person name="Keeling P."/>
            <person name="Hampl V."/>
        </authorList>
    </citation>
    <scope>NUCLEOTIDE SEQUENCE</scope>
    <source>
        <strain evidence="1">STM</strain>
    </source>
</reference>
<dbReference type="AlphaFoldDB" id="A0A5J4SYD2"/>
<name>A0A5J4SYD2_9ZZZZ</name>
<organism evidence="1">
    <name type="scientific">termite gut metagenome</name>
    <dbReference type="NCBI Taxonomy" id="433724"/>
    <lineage>
        <taxon>unclassified sequences</taxon>
        <taxon>metagenomes</taxon>
        <taxon>organismal metagenomes</taxon>
    </lineage>
</organism>
<proteinExistence type="predicted"/>
<protein>
    <submittedName>
        <fullName evidence="1">Uncharacterized protein</fullName>
    </submittedName>
</protein>